<evidence type="ECO:0000313" key="3">
    <source>
        <dbReference type="Proteomes" id="UP000077069"/>
    </source>
</evidence>
<evidence type="ECO:0000259" key="1">
    <source>
        <dbReference type="PROSITE" id="PS51384"/>
    </source>
</evidence>
<dbReference type="GO" id="GO:0016491">
    <property type="term" value="F:oxidoreductase activity"/>
    <property type="evidence" value="ECO:0007669"/>
    <property type="project" value="InterPro"/>
</dbReference>
<dbReference type="PANTHER" id="PTHR42815">
    <property type="entry name" value="FAD-BINDING, PUTATIVE (AFU_ORTHOLOGUE AFUA_6G07600)-RELATED"/>
    <property type="match status" value="1"/>
</dbReference>
<dbReference type="Pfam" id="PF01243">
    <property type="entry name" value="PNPOx_N"/>
    <property type="match status" value="1"/>
</dbReference>
<evidence type="ECO:0000313" key="2">
    <source>
        <dbReference type="EMBL" id="OAG00202.1"/>
    </source>
</evidence>
<dbReference type="InterPro" id="IPR039261">
    <property type="entry name" value="FNR_nucleotide-bd"/>
</dbReference>
<sequence>MAFSLGMSFHDGETKMHELLHVPHLENPTSTTLTPQAAFRLQQAPLLAIGTLDSQERPWTSLWGGNHGFSEMLGGGIIGTRTLVDAAHDPVVNALVGHAPKGEMVPGKEKMLAGLTIDLMERKRVKIFGRAIAGCVNEVKVEVEDDHAKSAGVPESQDQVQLITKIEQSLGNCPKYLNAYEIRPALVSPTLMSQSETLSEEAKALILKSDMFFLTTSVPEDMDTNHRGGPPGFVRILSDTEIVYPEYSGNRLYQSLGNLLINPKIGVTFPAYDTGDVVYITGTAKVIVGADAAALLPGSNLAVRIKIEEARHVKEGLPLRGTRKIPSPYNPLVRTLASEGNLKASARAARKMARLVKKTPLGPSVARFTFSVSDGVQYSPGQWAAFDFSHDLDIGYSHMRDDDPRSLNDDFVRTFTISSSPVGDGTQKEFDITIRNVGVVTSYLFRQNERAGFEVPIVGIGGEFVIEQDPDSNKLTPFIAGGVGITPLLGQIGSLILRPNRLKLIWTIRLTDIDLVLSVLETHVELARCTEVFFTGSTETTEFETKIEQLKSTGAKVNKGRLEKADVDIQEASSFYLCAGGPLRKELLRWLEGKVVIYENFDY</sequence>
<dbReference type="Gene3D" id="2.40.30.10">
    <property type="entry name" value="Translation factors"/>
    <property type="match status" value="1"/>
</dbReference>
<proteinExistence type="predicted"/>
<dbReference type="GeneID" id="28769407"/>
<reference evidence="2 3" key="1">
    <citation type="submission" date="2016-05" db="EMBL/GenBank/DDBJ databases">
        <title>Comparative analysis of secretome profiles of manganese(II)-oxidizing ascomycete fungi.</title>
        <authorList>
            <consortium name="DOE Joint Genome Institute"/>
            <person name="Zeiner C.A."/>
            <person name="Purvine S.O."/>
            <person name="Zink E.M."/>
            <person name="Wu S."/>
            <person name="Pasa-Tolic L."/>
            <person name="Chaput D.L."/>
            <person name="Haridas S."/>
            <person name="Grigoriev I.V."/>
            <person name="Santelli C.M."/>
            <person name="Hansel C.M."/>
        </authorList>
    </citation>
    <scope>NUCLEOTIDE SEQUENCE [LARGE SCALE GENOMIC DNA]</scope>
    <source>
        <strain evidence="2 3">AP3s5-JAC2a</strain>
    </source>
</reference>
<dbReference type="PROSITE" id="PS51384">
    <property type="entry name" value="FAD_FR"/>
    <property type="match status" value="1"/>
</dbReference>
<dbReference type="OrthoDB" id="436496at2759"/>
<dbReference type="InterPro" id="IPR012349">
    <property type="entry name" value="Split_barrel_FMN-bd"/>
</dbReference>
<dbReference type="SUPFAM" id="SSF50475">
    <property type="entry name" value="FMN-binding split barrel"/>
    <property type="match status" value="1"/>
</dbReference>
<accession>A0A177C023</accession>
<dbReference type="RefSeq" id="XP_018030567.1">
    <property type="nucleotide sequence ID" value="XM_018185921.1"/>
</dbReference>
<dbReference type="Gene3D" id="2.30.110.10">
    <property type="entry name" value="Electron Transport, Fmn-binding Protein, Chain A"/>
    <property type="match status" value="1"/>
</dbReference>
<dbReference type="Proteomes" id="UP000077069">
    <property type="component" value="Unassembled WGS sequence"/>
</dbReference>
<dbReference type="InterPro" id="IPR017938">
    <property type="entry name" value="Riboflavin_synthase-like_b-brl"/>
</dbReference>
<dbReference type="InParanoid" id="A0A177C023"/>
<dbReference type="AlphaFoldDB" id="A0A177C023"/>
<dbReference type="InterPro" id="IPR017927">
    <property type="entry name" value="FAD-bd_FR_type"/>
</dbReference>
<dbReference type="InterPro" id="IPR011576">
    <property type="entry name" value="Pyridox_Oxase_N"/>
</dbReference>
<dbReference type="SUPFAM" id="SSF63380">
    <property type="entry name" value="Riboflavin synthase domain-like"/>
    <property type="match status" value="1"/>
</dbReference>
<dbReference type="EMBL" id="KV441560">
    <property type="protein sequence ID" value="OAG00202.1"/>
    <property type="molecule type" value="Genomic_DNA"/>
</dbReference>
<dbReference type="STRING" id="1460663.A0A177C023"/>
<organism evidence="2 3">
    <name type="scientific">Paraphaeosphaeria sporulosa</name>
    <dbReference type="NCBI Taxonomy" id="1460663"/>
    <lineage>
        <taxon>Eukaryota</taxon>
        <taxon>Fungi</taxon>
        <taxon>Dikarya</taxon>
        <taxon>Ascomycota</taxon>
        <taxon>Pezizomycotina</taxon>
        <taxon>Dothideomycetes</taxon>
        <taxon>Pleosporomycetidae</taxon>
        <taxon>Pleosporales</taxon>
        <taxon>Massarineae</taxon>
        <taxon>Didymosphaeriaceae</taxon>
        <taxon>Paraphaeosphaeria</taxon>
    </lineage>
</organism>
<protein>
    <submittedName>
        <fullName evidence="2">Oxidoreductase-like protein</fullName>
    </submittedName>
</protein>
<feature type="domain" description="FAD-binding FR-type" evidence="1">
    <location>
        <begin position="348"/>
        <end position="467"/>
    </location>
</feature>
<dbReference type="PANTHER" id="PTHR42815:SF2">
    <property type="entry name" value="FAD-BINDING, PUTATIVE (AFU_ORTHOLOGUE AFUA_6G07600)-RELATED"/>
    <property type="match status" value="1"/>
</dbReference>
<dbReference type="SUPFAM" id="SSF52343">
    <property type="entry name" value="Ferredoxin reductase-like, C-terminal NADP-linked domain"/>
    <property type="match status" value="1"/>
</dbReference>
<keyword evidence="3" id="KW-1185">Reference proteome</keyword>
<dbReference type="Gene3D" id="3.40.50.80">
    <property type="entry name" value="Nucleotide-binding domain of ferredoxin-NADP reductase (FNR) module"/>
    <property type="match status" value="1"/>
</dbReference>
<name>A0A177C023_9PLEO</name>
<gene>
    <name evidence="2" type="ORF">CC84DRAFT_363273</name>
</gene>